<dbReference type="SUPFAM" id="SSF54001">
    <property type="entry name" value="Cysteine proteinases"/>
    <property type="match status" value="1"/>
</dbReference>
<dbReference type="AlphaFoldDB" id="A0A511AQT2"/>
<dbReference type="Proteomes" id="UP000321662">
    <property type="component" value="Unassembled WGS sequence"/>
</dbReference>
<dbReference type="GO" id="GO:0005737">
    <property type="term" value="C:cytoplasm"/>
    <property type="evidence" value="ECO:0007669"/>
    <property type="project" value="TreeGrafter"/>
</dbReference>
<name>A0A511AQT2_9LACT</name>
<dbReference type="RefSeq" id="WP_146922795.1">
    <property type="nucleotide sequence ID" value="NZ_BJUY01000001.1"/>
</dbReference>
<keyword evidence="3 4" id="KW-0788">Thiol protease</keyword>
<evidence type="ECO:0000256" key="3">
    <source>
        <dbReference type="ARBA" id="ARBA00022807"/>
    </source>
</evidence>
<gene>
    <name evidence="6" type="primary">pepC</name>
    <name evidence="6" type="ORF">AKA01nite_01500</name>
</gene>
<feature type="active site" evidence="5">
    <location>
        <position position="385"/>
    </location>
</feature>
<dbReference type="PANTHER" id="PTHR10363:SF2">
    <property type="entry name" value="BLEOMYCIN HYDROLASE"/>
    <property type="match status" value="1"/>
</dbReference>
<evidence type="ECO:0000256" key="5">
    <source>
        <dbReference type="PIRSR" id="PIRSR005700-1"/>
    </source>
</evidence>
<keyword evidence="4 6" id="KW-0031">Aminopeptidase</keyword>
<dbReference type="GO" id="GO:0070005">
    <property type="term" value="F:cysteine-type aminopeptidase activity"/>
    <property type="evidence" value="ECO:0007669"/>
    <property type="project" value="InterPro"/>
</dbReference>
<evidence type="ECO:0000256" key="4">
    <source>
        <dbReference type="PIRNR" id="PIRNR005700"/>
    </source>
</evidence>
<dbReference type="Gene3D" id="3.90.70.10">
    <property type="entry name" value="Cysteine proteinases"/>
    <property type="match status" value="1"/>
</dbReference>
<sequence length="446" mass="51594">MEKITKESLDQFKDKYNKEETNRVIQNAIAKVGINKSSIDNNLSRRHNFVFSNETEKGEITNQKSSGRCWMFAALNTARKDTMEKLNVKTFEFSQNYTLFWDKLEKSNYFLDNIIETVEESINSRLVQHLLTDPVQDGGQWDMFSGILKKYGAVPKSIMPETYHSSNTNELNQLLTAKLRDFAAKIRKLHETGSTREQLIEQKETYLYFVYTLLVKSLGEVPESFTYEYRDKNNNFHRISDITPREFFEKYVAWDLEERISLINAPTEDKPFGKAYTVKYLGTIKEAAPVKYVNAPIEALKKAAIQSIKDGEPVWFGCDVGKMLDREAGIMDDKAYDYEATLGESVELTKAERLDYGESLLTHAMVFVGVDLDGERNPIKWKVENSWGDKSGDKGIYSMSDKWFEEYNYQVAVKKKYIDKEWLKALEKPVVELEPWDPMGALARLK</sequence>
<feature type="active site" evidence="5">
    <location>
        <position position="69"/>
    </location>
</feature>
<dbReference type="InterPro" id="IPR004134">
    <property type="entry name" value="Peptidase_C1B"/>
</dbReference>
<dbReference type="PIRSF" id="PIRSF005700">
    <property type="entry name" value="PepC"/>
    <property type="match status" value="1"/>
</dbReference>
<feature type="active site" evidence="5">
    <location>
        <position position="363"/>
    </location>
</feature>
<dbReference type="OrthoDB" id="1111399at2"/>
<dbReference type="GO" id="GO:0006508">
    <property type="term" value="P:proteolysis"/>
    <property type="evidence" value="ECO:0007669"/>
    <property type="project" value="UniProtKB-KW"/>
</dbReference>
<dbReference type="InterPro" id="IPR000169">
    <property type="entry name" value="Pept_cys_AS"/>
</dbReference>
<dbReference type="EMBL" id="BJUY01000001">
    <property type="protein sequence ID" value="GEK90528.1"/>
    <property type="molecule type" value="Genomic_DNA"/>
</dbReference>
<comment type="caution">
    <text evidence="6">The sequence shown here is derived from an EMBL/GenBank/DDBJ whole genome shotgun (WGS) entry which is preliminary data.</text>
</comment>
<evidence type="ECO:0000313" key="7">
    <source>
        <dbReference type="Proteomes" id="UP000321662"/>
    </source>
</evidence>
<dbReference type="GO" id="GO:0043418">
    <property type="term" value="P:homocysteine catabolic process"/>
    <property type="evidence" value="ECO:0007669"/>
    <property type="project" value="TreeGrafter"/>
</dbReference>
<protein>
    <recommendedName>
        <fullName evidence="4">Aminopeptidase</fullName>
    </recommendedName>
</protein>
<keyword evidence="2 4" id="KW-0378">Hydrolase</keyword>
<dbReference type="GO" id="GO:0009636">
    <property type="term" value="P:response to toxic substance"/>
    <property type="evidence" value="ECO:0007669"/>
    <property type="project" value="TreeGrafter"/>
</dbReference>
<dbReference type="InterPro" id="IPR038765">
    <property type="entry name" value="Papain-like_cys_pep_sf"/>
</dbReference>
<dbReference type="Pfam" id="PF03051">
    <property type="entry name" value="Peptidase_C1_2"/>
    <property type="match status" value="1"/>
</dbReference>
<reference evidence="6 7" key="1">
    <citation type="submission" date="2019-07" db="EMBL/GenBank/DDBJ databases">
        <title>Whole genome shotgun sequence of Alkalibacterium kapii NBRC 103247.</title>
        <authorList>
            <person name="Hosoyama A."/>
            <person name="Uohara A."/>
            <person name="Ohji S."/>
            <person name="Ichikawa N."/>
        </authorList>
    </citation>
    <scope>NUCLEOTIDE SEQUENCE [LARGE SCALE GENOMIC DNA]</scope>
    <source>
        <strain evidence="6 7">NBRC 103247</strain>
    </source>
</reference>
<dbReference type="CDD" id="cd00585">
    <property type="entry name" value="Peptidase_C1B"/>
    <property type="match status" value="1"/>
</dbReference>
<comment type="similarity">
    <text evidence="4">Belongs to the peptidase C1 family.</text>
</comment>
<dbReference type="PROSITE" id="PS00139">
    <property type="entry name" value="THIOL_PROTEASE_CYS"/>
    <property type="match status" value="1"/>
</dbReference>
<keyword evidence="7" id="KW-1185">Reference proteome</keyword>
<accession>A0A511AQT2</accession>
<keyword evidence="1 4" id="KW-0645">Protease</keyword>
<organism evidence="6 7">
    <name type="scientific">Alkalibacterium kapii</name>
    <dbReference type="NCBI Taxonomy" id="426704"/>
    <lineage>
        <taxon>Bacteria</taxon>
        <taxon>Bacillati</taxon>
        <taxon>Bacillota</taxon>
        <taxon>Bacilli</taxon>
        <taxon>Lactobacillales</taxon>
        <taxon>Carnobacteriaceae</taxon>
        <taxon>Alkalibacterium</taxon>
    </lineage>
</organism>
<dbReference type="PANTHER" id="PTHR10363">
    <property type="entry name" value="BLEOMYCIN HYDROLASE"/>
    <property type="match status" value="1"/>
</dbReference>
<proteinExistence type="inferred from homology"/>
<evidence type="ECO:0000256" key="1">
    <source>
        <dbReference type="ARBA" id="ARBA00022670"/>
    </source>
</evidence>
<evidence type="ECO:0000313" key="6">
    <source>
        <dbReference type="EMBL" id="GEK90528.1"/>
    </source>
</evidence>
<evidence type="ECO:0000256" key="2">
    <source>
        <dbReference type="ARBA" id="ARBA00022801"/>
    </source>
</evidence>